<dbReference type="InterPro" id="IPR050771">
    <property type="entry name" value="Alpha-ketoacid_DH_E1_comp"/>
</dbReference>
<dbReference type="Gene3D" id="3.40.50.970">
    <property type="match status" value="1"/>
</dbReference>
<evidence type="ECO:0000259" key="10">
    <source>
        <dbReference type="Pfam" id="PF00676"/>
    </source>
</evidence>
<gene>
    <name evidence="11" type="ORF">H696_00271</name>
</gene>
<dbReference type="GO" id="GO:0005759">
    <property type="term" value="C:mitochondrial matrix"/>
    <property type="evidence" value="ECO:0007669"/>
    <property type="project" value="UniProtKB-SubCell"/>
</dbReference>
<evidence type="ECO:0000313" key="11">
    <source>
        <dbReference type="EMBL" id="KCV72692.1"/>
    </source>
</evidence>
<dbReference type="Proteomes" id="UP000030693">
    <property type="component" value="Unassembled WGS sequence"/>
</dbReference>
<evidence type="ECO:0000256" key="4">
    <source>
        <dbReference type="ARBA" id="ARBA00022723"/>
    </source>
</evidence>
<organism evidence="11">
    <name type="scientific">Fonticula alba</name>
    <name type="common">Slime mold</name>
    <dbReference type="NCBI Taxonomy" id="691883"/>
    <lineage>
        <taxon>Eukaryota</taxon>
        <taxon>Rotosphaerida</taxon>
        <taxon>Fonticulaceae</taxon>
        <taxon>Fonticula</taxon>
    </lineage>
</organism>
<protein>
    <recommendedName>
        <fullName evidence="9">2-oxoisovalerate dehydrogenase subunit alpha</fullName>
        <ecNumber evidence="9">1.2.4.4</ecNumber>
    </recommendedName>
    <alternativeName>
        <fullName evidence="9">Branched-chain alpha-keto acid dehydrogenase E1 component alpha chain</fullName>
    </alternativeName>
</protein>
<sequence length="438" mass="48530">MIRAFAQIRSLRPMVAGRALYSSAAAPATSQYPGAIGSPYTKDLAFVDGNAPLPTYRVMDRAGKILDEAQIPAELAGENLVSVYKQMVQLNMMDKILYDAQRQGRISFYMTNYGEEASHFGSAAALTLDDHIFSQYREAGVLMHRGFTLDDFMNQCYSNALDPGKGRQMPVHYGSRALNFQTISSPLATQLPQAAGAAYALKRAGKESVVMCYFGEGAASEGDFHAALNVASTTNCPVIFFCRNNGFAISTPSSEQYKGDGIGGRGPAYGIHTIRVDGNDIFAVFNATKEARRLALEKNRPVVIEAMTYRAGHHSTSDDSSAYRPREEVADWQTKDNPITRVRGYLESMNLWNDELEVEHQKETRAKIVDSFARAEKQPKPPIAELFTDVYDEPTPLLKAQQKEMLEMLAKYPNAYPVGNYATELPDNRHNAVDKKFI</sequence>
<evidence type="ECO:0000256" key="7">
    <source>
        <dbReference type="ARBA" id="ARBA00023002"/>
    </source>
</evidence>
<dbReference type="EMBL" id="KB932201">
    <property type="protein sequence ID" value="KCV72692.1"/>
    <property type="molecule type" value="Genomic_DNA"/>
</dbReference>
<comment type="subcellular location">
    <subcellularLocation>
        <location evidence="2">Mitochondrion matrix</location>
    </subcellularLocation>
</comment>
<evidence type="ECO:0000256" key="5">
    <source>
        <dbReference type="ARBA" id="ARBA00022946"/>
    </source>
</evidence>
<dbReference type="EC" id="1.2.4.4" evidence="9"/>
<keyword evidence="7 9" id="KW-0560">Oxidoreductase</keyword>
<evidence type="ECO:0000256" key="2">
    <source>
        <dbReference type="ARBA" id="ARBA00004305"/>
    </source>
</evidence>
<keyword evidence="12" id="KW-1185">Reference proteome</keyword>
<dbReference type="InterPro" id="IPR029061">
    <property type="entry name" value="THDP-binding"/>
</dbReference>
<dbReference type="STRING" id="691883.A0A058ZGS4"/>
<dbReference type="CDD" id="cd02000">
    <property type="entry name" value="TPP_E1_PDC_ADC_BCADC"/>
    <property type="match status" value="1"/>
</dbReference>
<evidence type="ECO:0000256" key="3">
    <source>
        <dbReference type="ARBA" id="ARBA00008646"/>
    </source>
</evidence>
<keyword evidence="6" id="KW-0630">Potassium</keyword>
<proteinExistence type="inferred from homology"/>
<accession>A0A058ZGS4</accession>
<name>A0A058ZGS4_FONAL</name>
<dbReference type="GO" id="GO:0046872">
    <property type="term" value="F:metal ion binding"/>
    <property type="evidence" value="ECO:0007669"/>
    <property type="project" value="UniProtKB-KW"/>
</dbReference>
<dbReference type="AlphaFoldDB" id="A0A058ZGS4"/>
<dbReference type="Pfam" id="PF00676">
    <property type="entry name" value="E1_dh"/>
    <property type="match status" value="1"/>
</dbReference>
<dbReference type="OrthoDB" id="3845at2759"/>
<comment type="function">
    <text evidence="9">The branched-chain alpha-keto dehydrogenase complex catalyzes the overall conversion of alpha-keto acids to acyl-CoA and CO(2). It contains multiple copies of three enzymatic components: branched-chain alpha-keto acid decarboxylase (E1), lipoamide acyltransferase (E2) and lipoamide dehydrogenase (E3).</text>
</comment>
<evidence type="ECO:0000256" key="1">
    <source>
        <dbReference type="ARBA" id="ARBA00001964"/>
    </source>
</evidence>
<reference evidence="11" key="1">
    <citation type="submission" date="2013-04" db="EMBL/GenBank/DDBJ databases">
        <title>The Genome Sequence of Fonticula alba ATCC 38817.</title>
        <authorList>
            <consortium name="The Broad Institute Genomics Platform"/>
            <person name="Russ C."/>
            <person name="Cuomo C."/>
            <person name="Burger G."/>
            <person name="Gray M.W."/>
            <person name="Holland P.W.H."/>
            <person name="King N."/>
            <person name="Lang F.B.F."/>
            <person name="Roger A.J."/>
            <person name="Ruiz-Trillo I."/>
            <person name="Brown M."/>
            <person name="Walker B."/>
            <person name="Young S."/>
            <person name="Zeng Q."/>
            <person name="Gargeya S."/>
            <person name="Fitzgerald M."/>
            <person name="Haas B."/>
            <person name="Abouelleil A."/>
            <person name="Allen A.W."/>
            <person name="Alvarado L."/>
            <person name="Arachchi H.M."/>
            <person name="Berlin A.M."/>
            <person name="Chapman S.B."/>
            <person name="Gainer-Dewar J."/>
            <person name="Goldberg J."/>
            <person name="Griggs A."/>
            <person name="Gujja S."/>
            <person name="Hansen M."/>
            <person name="Howarth C."/>
            <person name="Imamovic A."/>
            <person name="Ireland A."/>
            <person name="Larimer J."/>
            <person name="McCowan C."/>
            <person name="Murphy C."/>
            <person name="Pearson M."/>
            <person name="Poon T.W."/>
            <person name="Priest M."/>
            <person name="Roberts A."/>
            <person name="Saif S."/>
            <person name="Shea T."/>
            <person name="Sisk P."/>
            <person name="Sykes S."/>
            <person name="Wortman J."/>
            <person name="Nusbaum C."/>
            <person name="Birren B."/>
        </authorList>
    </citation>
    <scope>NUCLEOTIDE SEQUENCE [LARGE SCALE GENOMIC DNA]</scope>
    <source>
        <strain evidence="11">ATCC 38817</strain>
    </source>
</reference>
<comment type="cofactor">
    <cofactor evidence="1 9">
        <name>thiamine diphosphate</name>
        <dbReference type="ChEBI" id="CHEBI:58937"/>
    </cofactor>
</comment>
<dbReference type="GO" id="GO:0003863">
    <property type="term" value="F:branched-chain 2-oxo acid dehydrogenase activity"/>
    <property type="evidence" value="ECO:0007669"/>
    <property type="project" value="UniProtKB-EC"/>
</dbReference>
<dbReference type="GeneID" id="20524996"/>
<keyword evidence="4" id="KW-0479">Metal-binding</keyword>
<evidence type="ECO:0000256" key="8">
    <source>
        <dbReference type="ARBA" id="ARBA00023128"/>
    </source>
</evidence>
<keyword evidence="8" id="KW-0496">Mitochondrion</keyword>
<dbReference type="RefSeq" id="XP_009492393.1">
    <property type="nucleotide sequence ID" value="XM_009494118.1"/>
</dbReference>
<dbReference type="GO" id="GO:0009083">
    <property type="term" value="P:branched-chain amino acid catabolic process"/>
    <property type="evidence" value="ECO:0007669"/>
    <property type="project" value="TreeGrafter"/>
</dbReference>
<dbReference type="eggNOG" id="KOG1182">
    <property type="taxonomic scope" value="Eukaryota"/>
</dbReference>
<keyword evidence="5" id="KW-0809">Transit peptide</keyword>
<evidence type="ECO:0000256" key="9">
    <source>
        <dbReference type="RuleBase" id="RU365014"/>
    </source>
</evidence>
<dbReference type="InterPro" id="IPR001017">
    <property type="entry name" value="DH_E1"/>
</dbReference>
<keyword evidence="9" id="KW-0786">Thiamine pyrophosphate</keyword>
<feature type="domain" description="Dehydrogenase E1 component" evidence="10">
    <location>
        <begin position="84"/>
        <end position="383"/>
    </location>
</feature>
<dbReference type="PANTHER" id="PTHR43380:SF1">
    <property type="entry name" value="2-OXOISOVALERATE DEHYDROGENASE SUBUNIT ALPHA, MITOCHONDRIAL"/>
    <property type="match status" value="1"/>
</dbReference>
<evidence type="ECO:0000256" key="6">
    <source>
        <dbReference type="ARBA" id="ARBA00022958"/>
    </source>
</evidence>
<dbReference type="OMA" id="VLPYYRD"/>
<dbReference type="PANTHER" id="PTHR43380">
    <property type="entry name" value="2-OXOISOVALERATE DEHYDROGENASE SUBUNIT ALPHA, MITOCHONDRIAL"/>
    <property type="match status" value="1"/>
</dbReference>
<evidence type="ECO:0000313" key="12">
    <source>
        <dbReference type="Proteomes" id="UP000030693"/>
    </source>
</evidence>
<dbReference type="SUPFAM" id="SSF52518">
    <property type="entry name" value="Thiamin diphosphate-binding fold (THDP-binding)"/>
    <property type="match status" value="1"/>
</dbReference>
<dbReference type="FunFam" id="3.40.50.970:FF:000015">
    <property type="entry name" value="2-oxoisovalerate dehydrogenase subunit alpha"/>
    <property type="match status" value="1"/>
</dbReference>
<comment type="similarity">
    <text evidence="3 9">Belongs to the BCKDHA family.</text>
</comment>
<comment type="catalytic activity">
    <reaction evidence="9">
        <text>N(6)-[(R)-lipoyl]-L-lysyl-[protein] + 3-methyl-2-oxobutanoate + H(+) = N(6)-[(R)-S(8)-2-methylpropanoyldihydrolipoyl]-L-lysyl-[protein] + CO2</text>
        <dbReference type="Rhea" id="RHEA:13457"/>
        <dbReference type="Rhea" id="RHEA-COMP:10474"/>
        <dbReference type="Rhea" id="RHEA-COMP:10497"/>
        <dbReference type="ChEBI" id="CHEBI:11851"/>
        <dbReference type="ChEBI" id="CHEBI:15378"/>
        <dbReference type="ChEBI" id="CHEBI:16526"/>
        <dbReference type="ChEBI" id="CHEBI:83099"/>
        <dbReference type="ChEBI" id="CHEBI:83142"/>
        <dbReference type="EC" id="1.2.4.4"/>
    </reaction>
</comment>